<reference evidence="2 3" key="1">
    <citation type="journal article" date="2015" name="Microbiology (Mosc.)">
        <title>Genomics of the Weissella cibaria species with an examination of its metabolic traits.</title>
        <authorList>
            <person name="Lynch K.M."/>
            <person name="Lucid A."/>
            <person name="Arendt E.K."/>
            <person name="Sleator R.D."/>
            <person name="Lucey B."/>
            <person name="Coffey A."/>
        </authorList>
    </citation>
    <scope>NUCLEOTIDE SEQUENCE [LARGE SCALE GENOMIC DNA]</scope>
    <source>
        <strain evidence="2 3">AB3b</strain>
    </source>
</reference>
<keyword evidence="1" id="KW-0472">Membrane</keyword>
<evidence type="ECO:0000256" key="1">
    <source>
        <dbReference type="SAM" id="Phobius"/>
    </source>
</evidence>
<dbReference type="EMBL" id="JWHT01000026">
    <property type="protein sequence ID" value="KIU24815.1"/>
    <property type="molecule type" value="Genomic_DNA"/>
</dbReference>
<dbReference type="Proteomes" id="UP000032289">
    <property type="component" value="Unassembled WGS sequence"/>
</dbReference>
<protein>
    <submittedName>
        <fullName evidence="2">Uncharacterized protein</fullName>
    </submittedName>
</protein>
<gene>
    <name evidence="2" type="ORF">ab3b_01076</name>
</gene>
<dbReference type="AlphaFoldDB" id="A0A0D1LY07"/>
<dbReference type="RefSeq" id="WP_187325944.1">
    <property type="nucleotide sequence ID" value="NZ_JWHT01000026.1"/>
</dbReference>
<feature type="transmembrane region" description="Helical" evidence="1">
    <location>
        <begin position="9"/>
        <end position="26"/>
    </location>
</feature>
<proteinExistence type="predicted"/>
<sequence length="55" mass="6106">MTEQIEDACIYFVVLAVVIIISMTLLADKSLFAQAMLLLGAMTGSVMLVKQWRDN</sequence>
<comment type="caution">
    <text evidence="2">The sequence shown here is derived from an EMBL/GenBank/DDBJ whole genome shotgun (WGS) entry which is preliminary data.</text>
</comment>
<accession>A0A0D1LY07</accession>
<feature type="transmembrane region" description="Helical" evidence="1">
    <location>
        <begin position="32"/>
        <end position="49"/>
    </location>
</feature>
<evidence type="ECO:0000313" key="2">
    <source>
        <dbReference type="EMBL" id="KIU24815.1"/>
    </source>
</evidence>
<evidence type="ECO:0000313" key="3">
    <source>
        <dbReference type="Proteomes" id="UP000032289"/>
    </source>
</evidence>
<organism evidence="2 3">
    <name type="scientific">Weissella cibaria</name>
    <dbReference type="NCBI Taxonomy" id="137591"/>
    <lineage>
        <taxon>Bacteria</taxon>
        <taxon>Bacillati</taxon>
        <taxon>Bacillota</taxon>
        <taxon>Bacilli</taxon>
        <taxon>Lactobacillales</taxon>
        <taxon>Lactobacillaceae</taxon>
        <taxon>Weissella</taxon>
    </lineage>
</organism>
<keyword evidence="1" id="KW-1133">Transmembrane helix</keyword>
<name>A0A0D1LY07_9LACO</name>
<keyword evidence="1" id="KW-0812">Transmembrane</keyword>
<dbReference type="PATRIC" id="fig|137591.24.peg.1054"/>